<dbReference type="InterPro" id="IPR038772">
    <property type="entry name" value="Sph/SMPD2-like"/>
</dbReference>
<keyword evidence="1" id="KW-0732">Signal</keyword>
<accession>A0A926N759</accession>
<keyword evidence="4" id="KW-1185">Reference proteome</keyword>
<dbReference type="InterPro" id="IPR036691">
    <property type="entry name" value="Endo/exonu/phosph_ase_sf"/>
</dbReference>
<keyword evidence="3" id="KW-0540">Nuclease</keyword>
<gene>
    <name evidence="3" type="ORF">IC620_12225</name>
</gene>
<evidence type="ECO:0000313" key="3">
    <source>
        <dbReference type="EMBL" id="MBD1373121.1"/>
    </source>
</evidence>
<protein>
    <submittedName>
        <fullName evidence="3">Endonuclease/exonuclease/phosphatase family protein</fullName>
    </submittedName>
</protein>
<comment type="caution">
    <text evidence="3">The sequence shown here is derived from an EMBL/GenBank/DDBJ whole genome shotgun (WGS) entry which is preliminary data.</text>
</comment>
<dbReference type="RefSeq" id="WP_191140884.1">
    <property type="nucleotide sequence ID" value="NZ_JACXAG020000009.1"/>
</dbReference>
<dbReference type="GO" id="GO:0016791">
    <property type="term" value="F:phosphatase activity"/>
    <property type="evidence" value="ECO:0007669"/>
    <property type="project" value="InterPro"/>
</dbReference>
<sequence>MRSKMKALSILLIVMCLFAGPFFTAHAQEETDTFSLLTYNVAGLWDPISQSNPAKNTSQISPKLNDYDIVLTQEDWNYHRDLVAEANHPYQSQHSGIMGIGDGLNRLSKFPFTAHTRESWNACSGIWNNLNDCLTPKGFSFARHQIANHLYVDIYNLHADAGTSSQDEDARNNNFQQILAKIEQWSSGHAVIVTGDFNSHYFAENQARYFIDAGFSDAWVDIEQNGQFPAIGAYKGSESIDKIIYRSGDHVRLQALSHTNPENDFKDQNGNDLSDHDPRAAVFQYQLQHTAAKVSPIALRSAHSTYVVAENSGGSQVNANRTRIGDWEKFEIRRTPSDSDTCIKNGDQVSIRTSGGYYLRAKSSGGLDARALQIGNWERFHLVNHSDASGCLANGDQVSLKSTHGKYVVAESDGRARANRDQIGAWEKFVVEIQ</sequence>
<dbReference type="PANTHER" id="PTHR16320">
    <property type="entry name" value="SPHINGOMYELINASE FAMILY MEMBER"/>
    <property type="match status" value="1"/>
</dbReference>
<evidence type="ECO:0000256" key="1">
    <source>
        <dbReference type="SAM" id="SignalP"/>
    </source>
</evidence>
<dbReference type="Pfam" id="PF22669">
    <property type="entry name" value="Exo_endo_phos2"/>
    <property type="match status" value="1"/>
</dbReference>
<dbReference type="InterPro" id="IPR008999">
    <property type="entry name" value="Actin-crosslinking"/>
</dbReference>
<dbReference type="EMBL" id="JACXAH010000018">
    <property type="protein sequence ID" value="MBD1373121.1"/>
    <property type="molecule type" value="Genomic_DNA"/>
</dbReference>
<dbReference type="GO" id="GO:0046856">
    <property type="term" value="P:phosphatidylinositol dephosphorylation"/>
    <property type="evidence" value="ECO:0007669"/>
    <property type="project" value="InterPro"/>
</dbReference>
<dbReference type="Gene3D" id="3.60.10.10">
    <property type="entry name" value="Endonuclease/exonuclease/phosphatase"/>
    <property type="match status" value="1"/>
</dbReference>
<keyword evidence="3" id="KW-0378">Hydrolase</keyword>
<organism evidence="3 4">
    <name type="scientific">Polycladospora coralii</name>
    <dbReference type="NCBI Taxonomy" id="2771432"/>
    <lineage>
        <taxon>Bacteria</taxon>
        <taxon>Bacillati</taxon>
        <taxon>Bacillota</taxon>
        <taxon>Bacilli</taxon>
        <taxon>Bacillales</taxon>
        <taxon>Thermoactinomycetaceae</taxon>
        <taxon>Polycladospora</taxon>
    </lineage>
</organism>
<evidence type="ECO:0000313" key="4">
    <source>
        <dbReference type="Proteomes" id="UP000661691"/>
    </source>
</evidence>
<dbReference type="SUPFAM" id="SSF50405">
    <property type="entry name" value="Actin-crosslinking proteins"/>
    <property type="match status" value="1"/>
</dbReference>
<feature type="domain" description="Inositol polyphosphate-related phosphatase" evidence="2">
    <location>
        <begin position="63"/>
        <end position="206"/>
    </location>
</feature>
<dbReference type="GO" id="GO:0005737">
    <property type="term" value="C:cytoplasm"/>
    <property type="evidence" value="ECO:0007669"/>
    <property type="project" value="TreeGrafter"/>
</dbReference>
<dbReference type="InterPro" id="IPR000300">
    <property type="entry name" value="IPPc"/>
</dbReference>
<proteinExistence type="predicted"/>
<dbReference type="AlphaFoldDB" id="A0A926N759"/>
<feature type="signal peptide" evidence="1">
    <location>
        <begin position="1"/>
        <end position="27"/>
    </location>
</feature>
<dbReference type="GO" id="GO:0004767">
    <property type="term" value="F:sphingomyelin phosphodiesterase activity"/>
    <property type="evidence" value="ECO:0007669"/>
    <property type="project" value="InterPro"/>
</dbReference>
<reference evidence="3" key="1">
    <citation type="submission" date="2020-09" db="EMBL/GenBank/DDBJ databases">
        <title>A novel bacterium of genus Hazenella, isolated from South China Sea.</title>
        <authorList>
            <person name="Huang H."/>
            <person name="Mo K."/>
            <person name="Hu Y."/>
        </authorList>
    </citation>
    <scope>NUCLEOTIDE SEQUENCE</scope>
    <source>
        <strain evidence="3">IB182357</strain>
    </source>
</reference>
<dbReference type="GO" id="GO:0004519">
    <property type="term" value="F:endonuclease activity"/>
    <property type="evidence" value="ECO:0007669"/>
    <property type="project" value="UniProtKB-KW"/>
</dbReference>
<dbReference type="PANTHER" id="PTHR16320:SF1">
    <property type="entry name" value="SPHINGOMYELINASE DDB_G0288017"/>
    <property type="match status" value="1"/>
</dbReference>
<dbReference type="Gene3D" id="2.80.10.50">
    <property type="match status" value="2"/>
</dbReference>
<dbReference type="Proteomes" id="UP000661691">
    <property type="component" value="Unassembled WGS sequence"/>
</dbReference>
<name>A0A926N759_9BACL</name>
<feature type="chain" id="PRO_5037687597" evidence="1">
    <location>
        <begin position="28"/>
        <end position="434"/>
    </location>
</feature>
<keyword evidence="3" id="KW-0255">Endonuclease</keyword>
<dbReference type="SUPFAM" id="SSF56219">
    <property type="entry name" value="DNase I-like"/>
    <property type="match status" value="1"/>
</dbReference>
<evidence type="ECO:0000259" key="2">
    <source>
        <dbReference type="Pfam" id="PF22669"/>
    </source>
</evidence>
<dbReference type="CDD" id="cd00257">
    <property type="entry name" value="beta-trefoil_FSCN-like"/>
    <property type="match status" value="1"/>
</dbReference>